<organism evidence="7 8">
    <name type="scientific">SAR92 clade bacterium</name>
    <dbReference type="NCBI Taxonomy" id="2315479"/>
    <lineage>
        <taxon>Bacteria</taxon>
        <taxon>Pseudomonadati</taxon>
        <taxon>Pseudomonadota</taxon>
        <taxon>Gammaproteobacteria</taxon>
        <taxon>Cellvibrionales</taxon>
        <taxon>Porticoccaceae</taxon>
        <taxon>SAR92 clade</taxon>
    </lineage>
</organism>
<evidence type="ECO:0000256" key="1">
    <source>
        <dbReference type="ARBA" id="ARBA00004442"/>
    </source>
</evidence>
<dbReference type="Pfam" id="PF00593">
    <property type="entry name" value="TonB_dep_Rec_b-barrel"/>
    <property type="match status" value="1"/>
</dbReference>
<reference evidence="7 8" key="1">
    <citation type="submission" date="2019-02" db="EMBL/GenBank/DDBJ databases">
        <title>Prokaryotic population dynamics and viral predation in marine succession experiment using metagenomics: the confinement effect.</title>
        <authorList>
            <person name="Haro-Moreno J.M."/>
            <person name="Rodriguez-Valera F."/>
            <person name="Lopez-Perez M."/>
        </authorList>
    </citation>
    <scope>NUCLEOTIDE SEQUENCE [LARGE SCALE GENOMIC DNA]</scope>
    <source>
        <strain evidence="7">MED-G169</strain>
    </source>
</reference>
<protein>
    <submittedName>
        <fullName evidence="7">TonB-dependent receptor</fullName>
    </submittedName>
</protein>
<dbReference type="Pfam" id="PF07715">
    <property type="entry name" value="Plug"/>
    <property type="match status" value="1"/>
</dbReference>
<dbReference type="PANTHER" id="PTHR47234">
    <property type="match status" value="1"/>
</dbReference>
<evidence type="ECO:0000313" key="7">
    <source>
        <dbReference type="EMBL" id="RZO07656.1"/>
    </source>
</evidence>
<dbReference type="InterPro" id="IPR012910">
    <property type="entry name" value="Plug_dom"/>
</dbReference>
<name>A0A520LN28_9GAMM</name>
<evidence type="ECO:0000256" key="4">
    <source>
        <dbReference type="RuleBase" id="RU003357"/>
    </source>
</evidence>
<keyword evidence="4" id="KW-0798">TonB box</keyword>
<proteinExistence type="inferred from homology"/>
<dbReference type="EMBL" id="SHBO01000010">
    <property type="protein sequence ID" value="RZO07656.1"/>
    <property type="molecule type" value="Genomic_DNA"/>
</dbReference>
<dbReference type="SUPFAM" id="SSF56935">
    <property type="entry name" value="Porins"/>
    <property type="match status" value="1"/>
</dbReference>
<comment type="similarity">
    <text evidence="4">Belongs to the TonB-dependent receptor family.</text>
</comment>
<dbReference type="Proteomes" id="UP000318148">
    <property type="component" value="Unassembled WGS sequence"/>
</dbReference>
<feature type="domain" description="TonB-dependent receptor-like beta-barrel" evidence="5">
    <location>
        <begin position="321"/>
        <end position="854"/>
    </location>
</feature>
<comment type="caution">
    <text evidence="7">The sequence shown here is derived from an EMBL/GenBank/DDBJ whole genome shotgun (WGS) entry which is preliminary data.</text>
</comment>
<dbReference type="PANTHER" id="PTHR47234:SF2">
    <property type="entry name" value="TONB-DEPENDENT RECEPTOR"/>
    <property type="match status" value="1"/>
</dbReference>
<dbReference type="InterPro" id="IPR037066">
    <property type="entry name" value="Plug_dom_sf"/>
</dbReference>
<evidence type="ECO:0000259" key="6">
    <source>
        <dbReference type="Pfam" id="PF07715"/>
    </source>
</evidence>
<keyword evidence="7" id="KW-0675">Receptor</keyword>
<dbReference type="Gene3D" id="2.170.130.10">
    <property type="entry name" value="TonB-dependent receptor, plug domain"/>
    <property type="match status" value="1"/>
</dbReference>
<dbReference type="Gene3D" id="2.40.170.20">
    <property type="entry name" value="TonB-dependent receptor, beta-barrel domain"/>
    <property type="match status" value="1"/>
</dbReference>
<sequence length="888" mass="98091">AARGDIGAYNLRNMGVGNTLVLLNGRRLVNSAGYQTELIGGDFVPTLTVNSNLIPTTGLDRVEILKDGASAIYGADALAGVVNNVIDAEYEGFSFSTRLKGYDHFEAEDLTFTSKFGMKFNDDASHLTVLVDYYDRDRIKATEDDRWSIGDHRELLPDDSPWKTNTAFRNMYSYQYAQIDQSGRNSFTDSRGEAQILPIDDPKCAGSTALDTGYGTCLVPDTSSSSNYYLNPGLYRDFRGTTERQNVFATFTHEMDSGVEFFSELGYYNAKSKREKEPGGIFSSARLSIGPEYYYTQQLMQDGEFPLADMKITVDGMRNPKYGRTVVNEKKTTRFLAGFRGTQGEWDWETAILHSKAVSNDVTLNRISNTLLQEALYDSTPAAFNIFSIDSTNIERALVDVYRNDESVLSLWDFKAIDEEIFSLPAGPVAMLVGFEYRKESYADDRDPRLDGTIAFVADNGGTFPFVGDVLGSSPTTDASGSKNTISVFTEFQIPVTEKIQAQLAVRHEDISDAGTATVGKLAVGYNVAEGLLLRGSTQTAFRAPNLVQVNQLEVARAGTRVDAVYQYIGGSDKDVRDYDWSIQRYASGADKLVPEESTNSSIGLVLDPAMFLDGSSPMAEILDGLTLTYDFWRIEKDKTIGLFGRSNHTIQDLVLLLEHGTDDCASFVGNPATVRDDVDPDDLELFAAAGICPVGETTRVLDEYINMAKRTLEGQDLGVLYDLDTDIGSFRFRYNASYTDTFDQIPTGAFGVINDAQQSGLVPLYVNLGGFGDLLGIDGNYDEKHSMRLSWRKGPWGASLSGLKKGSFIQSSLTLADGTEYVIPSMTTMDASIDYRFDIGGSDARLRFAVKNLEDERAPIADRFYGFYADAHQDYGRNYYVSLKVDM</sequence>
<dbReference type="InterPro" id="IPR000531">
    <property type="entry name" value="Beta-barrel_TonB"/>
</dbReference>
<accession>A0A520LN28</accession>
<evidence type="ECO:0000313" key="8">
    <source>
        <dbReference type="Proteomes" id="UP000318148"/>
    </source>
</evidence>
<feature type="domain" description="TonB-dependent receptor plug" evidence="6">
    <location>
        <begin position="4"/>
        <end position="81"/>
    </location>
</feature>
<keyword evidence="3" id="KW-0998">Cell outer membrane</keyword>
<evidence type="ECO:0000259" key="5">
    <source>
        <dbReference type="Pfam" id="PF00593"/>
    </source>
</evidence>
<evidence type="ECO:0000256" key="2">
    <source>
        <dbReference type="ARBA" id="ARBA00023136"/>
    </source>
</evidence>
<evidence type="ECO:0000256" key="3">
    <source>
        <dbReference type="ARBA" id="ARBA00023237"/>
    </source>
</evidence>
<keyword evidence="2 4" id="KW-0472">Membrane</keyword>
<comment type="subcellular location">
    <subcellularLocation>
        <location evidence="1 4">Cell outer membrane</location>
    </subcellularLocation>
</comment>
<feature type="non-terminal residue" evidence="7">
    <location>
        <position position="1"/>
    </location>
</feature>
<dbReference type="InterPro" id="IPR036942">
    <property type="entry name" value="Beta-barrel_TonB_sf"/>
</dbReference>
<gene>
    <name evidence="7" type="ORF">EVB02_01445</name>
</gene>
<dbReference type="GO" id="GO:0009279">
    <property type="term" value="C:cell outer membrane"/>
    <property type="evidence" value="ECO:0007669"/>
    <property type="project" value="UniProtKB-SubCell"/>
</dbReference>
<dbReference type="AlphaFoldDB" id="A0A520LN28"/>